<evidence type="ECO:0000259" key="2">
    <source>
        <dbReference type="Pfam" id="PF00419"/>
    </source>
</evidence>
<keyword evidence="1" id="KW-0732">Signal</keyword>
<accession>A0ABS6LYW7</accession>
<sequence>MRKLVLLCGVVALLSGLAQAQSGKINFTGEIIDTACEVDTNSQNLDVNLGRVSKTDFSGAGTVASETAFKLNLKNCPEVTTATIKFDATPKDGDYNVIDISADSGAAKGVGVQILDSARKVVPLYTASSLYDLAVGDNSLKFTARYYATGEVTSGPANAVANFTVNYN</sequence>
<dbReference type="EMBL" id="JAFMOW010000066">
    <property type="protein sequence ID" value="MBU9857268.1"/>
    <property type="molecule type" value="Genomic_DNA"/>
</dbReference>
<evidence type="ECO:0000313" key="3">
    <source>
        <dbReference type="EMBL" id="MBU9857268.1"/>
    </source>
</evidence>
<reference evidence="3 4" key="1">
    <citation type="submission" date="2021-03" db="EMBL/GenBank/DDBJ databases">
        <title>Five novel Rahnella species.</title>
        <authorList>
            <person name="Brady C."/>
            <person name="Asselin J."/>
            <person name="Beer S."/>
            <person name="Bruberg M.B."/>
            <person name="Crampton B."/>
            <person name="Venter S."/>
            <person name="Arnold D."/>
            <person name="Denman S."/>
        </authorList>
    </citation>
    <scope>NUCLEOTIDE SEQUENCE [LARGE SCALE GENOMIC DNA]</scope>
    <source>
        <strain evidence="3 4">H11b</strain>
    </source>
</reference>
<organism evidence="3 4">
    <name type="scientific">Rahnella bonaserana</name>
    <dbReference type="NCBI Taxonomy" id="2816248"/>
    <lineage>
        <taxon>Bacteria</taxon>
        <taxon>Pseudomonadati</taxon>
        <taxon>Pseudomonadota</taxon>
        <taxon>Gammaproteobacteria</taxon>
        <taxon>Enterobacterales</taxon>
        <taxon>Yersiniaceae</taxon>
        <taxon>Rahnella</taxon>
    </lineage>
</organism>
<dbReference type="Proteomes" id="UP000734343">
    <property type="component" value="Unassembled WGS sequence"/>
</dbReference>
<name>A0ABS6LYW7_9GAMM</name>
<dbReference type="RefSeq" id="WP_217174407.1">
    <property type="nucleotide sequence ID" value="NZ_CP126169.1"/>
</dbReference>
<feature type="domain" description="Fimbrial-type adhesion" evidence="2">
    <location>
        <begin position="25"/>
        <end position="167"/>
    </location>
</feature>
<keyword evidence="4" id="KW-1185">Reference proteome</keyword>
<evidence type="ECO:0000256" key="1">
    <source>
        <dbReference type="SAM" id="SignalP"/>
    </source>
</evidence>
<evidence type="ECO:0000313" key="4">
    <source>
        <dbReference type="Proteomes" id="UP000734343"/>
    </source>
</evidence>
<dbReference type="InterPro" id="IPR050263">
    <property type="entry name" value="Bact_Fimbrial_Adh_Pro"/>
</dbReference>
<dbReference type="InterPro" id="IPR000259">
    <property type="entry name" value="Adhesion_dom_fimbrial"/>
</dbReference>
<gene>
    <name evidence="3" type="ORF">J1778_18515</name>
</gene>
<dbReference type="PANTHER" id="PTHR33420">
    <property type="entry name" value="FIMBRIAL SUBUNIT ELFA-RELATED"/>
    <property type="match status" value="1"/>
</dbReference>
<protein>
    <submittedName>
        <fullName evidence="3">Type 1 fimbrial protein</fullName>
    </submittedName>
</protein>
<feature type="chain" id="PRO_5046032645" evidence="1">
    <location>
        <begin position="21"/>
        <end position="168"/>
    </location>
</feature>
<proteinExistence type="predicted"/>
<dbReference type="Pfam" id="PF00419">
    <property type="entry name" value="Fimbrial"/>
    <property type="match status" value="1"/>
</dbReference>
<feature type="signal peptide" evidence="1">
    <location>
        <begin position="1"/>
        <end position="20"/>
    </location>
</feature>
<dbReference type="PANTHER" id="PTHR33420:SF5">
    <property type="entry name" value="FIMBRIAL SUBUNIT"/>
    <property type="match status" value="1"/>
</dbReference>
<comment type="caution">
    <text evidence="3">The sequence shown here is derived from an EMBL/GenBank/DDBJ whole genome shotgun (WGS) entry which is preliminary data.</text>
</comment>